<accession>A0A1A9I5R4</accession>
<name>A0A1A9I5R4_9BACT</name>
<dbReference type="Pfam" id="PF02922">
    <property type="entry name" value="CBM_48"/>
    <property type="match status" value="1"/>
</dbReference>
<dbReference type="AlphaFoldDB" id="A0A1A9I5R4"/>
<evidence type="ECO:0000259" key="1">
    <source>
        <dbReference type="Pfam" id="PF02922"/>
    </source>
</evidence>
<reference evidence="2 3" key="1">
    <citation type="submission" date="2016-05" db="EMBL/GenBank/DDBJ databases">
        <title>Niabella ginsenosidivorans BS26 whole genome sequencing.</title>
        <authorList>
            <person name="Im W.T."/>
            <person name="Siddiqi M.Z."/>
        </authorList>
    </citation>
    <scope>NUCLEOTIDE SEQUENCE [LARGE SCALE GENOMIC DNA]</scope>
    <source>
        <strain evidence="2 3">BS26</strain>
    </source>
</reference>
<dbReference type="SUPFAM" id="SSF81296">
    <property type="entry name" value="E set domains"/>
    <property type="match status" value="1"/>
</dbReference>
<dbReference type="RefSeq" id="WP_067759830.1">
    <property type="nucleotide sequence ID" value="NZ_CP015772.1"/>
</dbReference>
<feature type="domain" description="Glycoside hydrolase family 13 N-terminal" evidence="1">
    <location>
        <begin position="15"/>
        <end position="67"/>
    </location>
</feature>
<dbReference type="Proteomes" id="UP000077667">
    <property type="component" value="Chromosome"/>
</dbReference>
<dbReference type="Gene3D" id="2.60.40.10">
    <property type="entry name" value="Immunoglobulins"/>
    <property type="match status" value="1"/>
</dbReference>
<sequence length="211" mass="23252">MKEIVFSLPQEAFGTATAAVLLGDFNNWDIDKAIALKKDKDGFWKASVKLKPGHTYEYRFLLNDGRWVNDWAAKGYVHKHHFGIDNSVITVEEDVIVTAPEADTKVKAETAGKTKKAPAKKTKKAVTIIKNDLTKIEGIGPAIAKLLEQQGIQSFKDLSKATGKKLKEILSAAGSKFALHDPKSWPRQAKLAAAEKWDELKALQDELLGGK</sequence>
<dbReference type="OrthoDB" id="5451596at2"/>
<dbReference type="EMBL" id="CP015772">
    <property type="protein sequence ID" value="ANH82893.1"/>
    <property type="molecule type" value="Genomic_DNA"/>
</dbReference>
<dbReference type="InterPro" id="IPR004193">
    <property type="entry name" value="Glyco_hydro_13_N"/>
</dbReference>
<dbReference type="InterPro" id="IPR013783">
    <property type="entry name" value="Ig-like_fold"/>
</dbReference>
<gene>
    <name evidence="2" type="ORF">A8C56_19565</name>
</gene>
<evidence type="ECO:0000313" key="2">
    <source>
        <dbReference type="EMBL" id="ANH82893.1"/>
    </source>
</evidence>
<evidence type="ECO:0000313" key="3">
    <source>
        <dbReference type="Proteomes" id="UP000077667"/>
    </source>
</evidence>
<protein>
    <submittedName>
        <fullName evidence="2">Glycoside hydrolase family 13</fullName>
    </submittedName>
</protein>
<dbReference type="STRING" id="1176587.A8C56_19565"/>
<organism evidence="2 3">
    <name type="scientific">Niabella ginsenosidivorans</name>
    <dbReference type="NCBI Taxonomy" id="1176587"/>
    <lineage>
        <taxon>Bacteria</taxon>
        <taxon>Pseudomonadati</taxon>
        <taxon>Bacteroidota</taxon>
        <taxon>Chitinophagia</taxon>
        <taxon>Chitinophagales</taxon>
        <taxon>Chitinophagaceae</taxon>
        <taxon>Niabella</taxon>
    </lineage>
</organism>
<proteinExistence type="predicted"/>
<dbReference type="KEGG" id="nia:A8C56_19565"/>
<keyword evidence="2" id="KW-0378">Hydrolase</keyword>
<dbReference type="Pfam" id="PF14520">
    <property type="entry name" value="HHH_5"/>
    <property type="match status" value="1"/>
</dbReference>
<keyword evidence="3" id="KW-1185">Reference proteome</keyword>
<dbReference type="InterPro" id="IPR014756">
    <property type="entry name" value="Ig_E-set"/>
</dbReference>
<dbReference type="Gene3D" id="1.10.150.20">
    <property type="entry name" value="5' to 3' exonuclease, C-terminal subdomain"/>
    <property type="match status" value="1"/>
</dbReference>
<dbReference type="GO" id="GO:0004553">
    <property type="term" value="F:hydrolase activity, hydrolyzing O-glycosyl compounds"/>
    <property type="evidence" value="ECO:0007669"/>
    <property type="project" value="InterPro"/>
</dbReference>
<dbReference type="GO" id="GO:0005975">
    <property type="term" value="P:carbohydrate metabolic process"/>
    <property type="evidence" value="ECO:0007669"/>
    <property type="project" value="InterPro"/>
</dbReference>
<dbReference type="CDD" id="cd07184">
    <property type="entry name" value="E_set_Isoamylase_like_N"/>
    <property type="match status" value="1"/>
</dbReference>